<organism evidence="11 12">
    <name type="scientific">Alligator mississippiensis</name>
    <name type="common">American alligator</name>
    <dbReference type="NCBI Taxonomy" id="8496"/>
    <lineage>
        <taxon>Eukaryota</taxon>
        <taxon>Metazoa</taxon>
        <taxon>Chordata</taxon>
        <taxon>Craniata</taxon>
        <taxon>Vertebrata</taxon>
        <taxon>Euteleostomi</taxon>
        <taxon>Archelosauria</taxon>
        <taxon>Archosauria</taxon>
        <taxon>Crocodylia</taxon>
        <taxon>Alligatoridae</taxon>
        <taxon>Alligatorinae</taxon>
        <taxon>Alligator</taxon>
    </lineage>
</organism>
<dbReference type="PROSITE" id="PS01180">
    <property type="entry name" value="CUB"/>
    <property type="match status" value="1"/>
</dbReference>
<dbReference type="CDD" id="cd00054">
    <property type="entry name" value="EGF_CA"/>
    <property type="match status" value="1"/>
</dbReference>
<dbReference type="Pfam" id="PF07645">
    <property type="entry name" value="EGF_CA"/>
    <property type="match status" value="1"/>
</dbReference>
<dbReference type="Proteomes" id="UP000050525">
    <property type="component" value="Unassembled WGS sequence"/>
</dbReference>
<evidence type="ECO:0000313" key="12">
    <source>
        <dbReference type="Proteomes" id="UP000050525"/>
    </source>
</evidence>
<gene>
    <name evidence="11" type="ORF">Y1Q_0002287</name>
</gene>
<dbReference type="PROSITE" id="PS00010">
    <property type="entry name" value="ASX_HYDROXYL"/>
    <property type="match status" value="1"/>
</dbReference>
<name>A0A151MGJ5_ALLMI</name>
<evidence type="ECO:0008006" key="13">
    <source>
        <dbReference type="Google" id="ProtNLM"/>
    </source>
</evidence>
<keyword evidence="7" id="KW-1133">Transmembrane helix</keyword>
<dbReference type="Pfam" id="PF00431">
    <property type="entry name" value="CUB"/>
    <property type="match status" value="1"/>
</dbReference>
<keyword evidence="12" id="KW-1185">Reference proteome</keyword>
<dbReference type="InterPro" id="IPR000859">
    <property type="entry name" value="CUB_dom"/>
</dbReference>
<feature type="domain" description="CUB" evidence="9">
    <location>
        <begin position="70"/>
        <end position="184"/>
    </location>
</feature>
<dbReference type="GO" id="GO:0005509">
    <property type="term" value="F:calcium ion binding"/>
    <property type="evidence" value="ECO:0007669"/>
    <property type="project" value="InterPro"/>
</dbReference>
<keyword evidence="2 8" id="KW-0732">Signal</keyword>
<keyword evidence="4" id="KW-1015">Disulfide bond</keyword>
<evidence type="ECO:0000256" key="3">
    <source>
        <dbReference type="ARBA" id="ARBA00022737"/>
    </source>
</evidence>
<dbReference type="PROSITE" id="PS50026">
    <property type="entry name" value="EGF_3"/>
    <property type="match status" value="1"/>
</dbReference>
<dbReference type="InterPro" id="IPR018097">
    <property type="entry name" value="EGF_Ca-bd_CS"/>
</dbReference>
<sequence length="2090" mass="231529">MRLLLLVLPLLLFVYSLLGQVPGGQVHRLQSSRNVDNVQEQASGSLQESQQAQAVLGFPWMLVYVPVRSCHRVLKDKSGAFSPPTYLNHYQVNTWCNWTIWAGSRKHIIIYVKEFMTTEDCDTNEDKIVFEGVSSLIANSVVYACWNKKINAFATYAQAVHVVFLRKHAPHHKNTHFKGKYYVFEHQEEDSISKDDFISGTHLRKVVKKANDSVARSNISVINDREILDDDITRTTIKENLFKATAVNANAWQTVNKDPSVTVLERSVQLAPWYDTWTPGLKIECPAILESERLSMKLVANKEMRGTGESLRSPIQTAASANWHLCTPAKEETAVNFSNLYRPTRLPGLLSDAPFVEPLKLLEVKGPGHRPAVKPTHLNYPILATYSQILPHDVTETIEGKNIDAVHSQSLVSVTLTKGLLQSKILAYEAGSSPADDLEKGLWPTHGLTSQHGMVLDHLRLVLETKGMDRLGSCHSRTMPVAEFGSHQSQIRNTQSLDASVLESFRIATDQEKIMLVTAAPHGMLEGENHLRLQTRQSVPLSAVEQENILASTTACIPHTKVSKQLTDQKADASEVPYSAVKYTQPVGIATDLVPVSSCAEASFTPPTWAWEPGPTELEPISFPSPEAFLSPTVSELEPAFPFLSAGVPLIPKALELEPASLFPRGESFFAPSVLELEPSLFPNAETSWPQRSSELEPALPFPGAEASLVPSALEEQPSLSFPCEDPFFTPAAMDLESVLKLEPIFFLASAKASPAPKVLETELVLPFPNMDLPPLVASELEPNPEELELVRFLLSVKSSLTPAAMDPELASSMLEPVLFPNAEASFMSVPSDMEPIHFPGTENSLPPVASELEPVPTELDSNFFWSAAGPPFLRALEVGPIFPLPGTEASISPTGPELEFVLFQSAEASFSPVASELGAVPTELEPALRFPDAVASFPPAARGISALKDQLSLGAESSHYMDALKEAEHVLTNATTTPLPTAHVDNLLEAKLHASLLVDNCGVPGSTEQEQVFPNPTVSQEKGTYAQRLIVKSEREDEGIHWVETVESKGVDEKLLFPSLFPAIKQQVLTPEPEFEDHISRYSLVPKSFTKMPLILMEMDHRGGKQNEFVTSSTSVTPPLVHVDSHSEVKPTVPMKEITQTWEQTVPPPMEHPKVQDTAEWRSASLFTSTGHTAAVPQTGKPALRERMDLAPVQSTSNLVSERACMTETQQLLSDVGPLVSLESGSPWLLAYLPVRSCHVILKDDFGKFSPPHSGIQTNIWCNWTIWAGPRKHILTYIKGFHGNEDCDENWDKIVFQGVMSNVERKIAYACKNQGTLIFAAQALAVHVVFLSGSSFLSQEYKFKGEYYIFKDYETAGSIDVASEQALKKLQSRKTSSSGILLHPKLPKVHSRRLGFQKATTAPNDQNKLRELPTDQEAGKATNLEALENQILHNLHAHLSQAMDSTTSPTPFPKGQKPMKLGDNKNYSREEKPSDFLGKTPGLNTSVVNATKDKKRPVLVFRRLPHRVTIHSDWLFKPLGMKQPRKSAEVESVSTSRKLGPQHDSAFHWRPAGPEDLQSDVRGYEAEISTSRHAYQSLEGMRERTQTVAPQTFRADLPQDQEMLQANAVELQGVVNDHVRSLEDSWSNVDLTKGIKEATGQLQHITELERNVKKNGNDQEAFGEENGKANLYLESVVTFTAMKFSVQPLTSETSKPDLKTEPVLSPVTVQNTLDVSSLKASSSYWADATEFQGVVKNVQSGLLVAEAATSTPHFDSRITRTKEHLLLASTKSHPFSPSFDVITKHIESPEEDAHDSSDLASLLAFLENDTTLESQHKPGDILFEVTTEMKHERWIQQSRKKMKKALLESMKLHIQENLKLSASKVNKIKLKEIKRTNDQNLRLTFWLHLKPEERNLSLSLHSQLKELIGRSVGEKKLQLASLSVEDVNECNSGIGICGDEADCFNGVGTYLCRCKKEYEDHSPTKSGTLCIRVPRSDIGSLFGYMEILIGAIISVALIFVVVVSIACMVMKKKRTKKDFCLQETSPSGMPYTAQSQPQVPAVDLSNLGDYLARDPFQPKLRARPPEWTLRMQDNPNEAYRIFVEQSECL</sequence>
<keyword evidence="7" id="KW-0812">Transmembrane</keyword>
<dbReference type="InterPro" id="IPR035914">
    <property type="entry name" value="Sperma_CUB_dom_sf"/>
</dbReference>
<evidence type="ECO:0000256" key="5">
    <source>
        <dbReference type="PROSITE-ProRule" id="PRU00076"/>
    </source>
</evidence>
<feature type="transmembrane region" description="Helical" evidence="7">
    <location>
        <begin position="1982"/>
        <end position="2010"/>
    </location>
</feature>
<dbReference type="InterPro" id="IPR001881">
    <property type="entry name" value="EGF-like_Ca-bd_dom"/>
</dbReference>
<keyword evidence="7" id="KW-0472">Membrane</keyword>
<evidence type="ECO:0000256" key="4">
    <source>
        <dbReference type="ARBA" id="ARBA00023157"/>
    </source>
</evidence>
<accession>A0A151MGJ5</accession>
<dbReference type="InterPro" id="IPR000152">
    <property type="entry name" value="EGF-type_Asp/Asn_hydroxyl_site"/>
</dbReference>
<feature type="signal peptide" evidence="8">
    <location>
        <begin position="1"/>
        <end position="19"/>
    </location>
</feature>
<dbReference type="SUPFAM" id="SSF57196">
    <property type="entry name" value="EGF/Laminin"/>
    <property type="match status" value="1"/>
</dbReference>
<evidence type="ECO:0000259" key="10">
    <source>
        <dbReference type="PROSITE" id="PS50026"/>
    </source>
</evidence>
<keyword evidence="3" id="KW-0677">Repeat</keyword>
<dbReference type="EMBL" id="AKHW03006178">
    <property type="protein sequence ID" value="KYO23652.1"/>
    <property type="molecule type" value="Genomic_DNA"/>
</dbReference>
<dbReference type="KEGG" id="amj:102564302"/>
<dbReference type="eggNOG" id="ENOG502QSGP">
    <property type="taxonomic scope" value="Eukaryota"/>
</dbReference>
<dbReference type="Gene3D" id="2.10.25.10">
    <property type="entry name" value="Laminin"/>
    <property type="match status" value="1"/>
</dbReference>
<dbReference type="InterPro" id="IPR049883">
    <property type="entry name" value="NOTCH1_EGF-like"/>
</dbReference>
<evidence type="ECO:0000256" key="2">
    <source>
        <dbReference type="ARBA" id="ARBA00022729"/>
    </source>
</evidence>
<feature type="chain" id="PRO_5007585119" description="EGF-like domain-containing protein" evidence="8">
    <location>
        <begin position="20"/>
        <end position="2090"/>
    </location>
</feature>
<evidence type="ECO:0000256" key="8">
    <source>
        <dbReference type="SAM" id="SignalP"/>
    </source>
</evidence>
<evidence type="ECO:0000256" key="1">
    <source>
        <dbReference type="ARBA" id="ARBA00022536"/>
    </source>
</evidence>
<feature type="region of interest" description="Disordered" evidence="6">
    <location>
        <begin position="1533"/>
        <end position="1556"/>
    </location>
</feature>
<evidence type="ECO:0000313" key="11">
    <source>
        <dbReference type="EMBL" id="KYO23652.1"/>
    </source>
</evidence>
<dbReference type="STRING" id="8496.A0A151MGJ5"/>
<feature type="region of interest" description="Disordered" evidence="6">
    <location>
        <begin position="1443"/>
        <end position="1484"/>
    </location>
</feature>
<feature type="domain" description="EGF-like" evidence="10">
    <location>
        <begin position="1927"/>
        <end position="1965"/>
    </location>
</feature>
<dbReference type="SUPFAM" id="SSF49854">
    <property type="entry name" value="Spermadhesin, CUB domain"/>
    <property type="match status" value="2"/>
</dbReference>
<keyword evidence="1 5" id="KW-0245">EGF-like domain</keyword>
<dbReference type="SMART" id="SM00179">
    <property type="entry name" value="EGF_CA"/>
    <property type="match status" value="1"/>
</dbReference>
<dbReference type="InterPro" id="IPR000742">
    <property type="entry name" value="EGF"/>
</dbReference>
<reference evidence="11 12" key="1">
    <citation type="journal article" date="2012" name="Genome Biol.">
        <title>Sequencing three crocodilian genomes to illuminate the evolution of archosaurs and amniotes.</title>
        <authorList>
            <person name="St John J.A."/>
            <person name="Braun E.L."/>
            <person name="Isberg S.R."/>
            <person name="Miles L.G."/>
            <person name="Chong A.Y."/>
            <person name="Gongora J."/>
            <person name="Dalzell P."/>
            <person name="Moran C."/>
            <person name="Bed'hom B."/>
            <person name="Abzhanov A."/>
            <person name="Burgess S.C."/>
            <person name="Cooksey A.M."/>
            <person name="Castoe T.A."/>
            <person name="Crawford N.G."/>
            <person name="Densmore L.D."/>
            <person name="Drew J.C."/>
            <person name="Edwards S.V."/>
            <person name="Faircloth B.C."/>
            <person name="Fujita M.K."/>
            <person name="Greenwold M.J."/>
            <person name="Hoffmann F.G."/>
            <person name="Howard J.M."/>
            <person name="Iguchi T."/>
            <person name="Janes D.E."/>
            <person name="Khan S.Y."/>
            <person name="Kohno S."/>
            <person name="de Koning A.J."/>
            <person name="Lance S.L."/>
            <person name="McCarthy F.M."/>
            <person name="McCormack J.E."/>
            <person name="Merchant M.E."/>
            <person name="Peterson D.G."/>
            <person name="Pollock D.D."/>
            <person name="Pourmand N."/>
            <person name="Raney B.J."/>
            <person name="Roessler K.A."/>
            <person name="Sanford J.R."/>
            <person name="Sawyer R.H."/>
            <person name="Schmidt C.J."/>
            <person name="Triplett E.W."/>
            <person name="Tuberville T.D."/>
            <person name="Venegas-Anaya M."/>
            <person name="Howard J.T."/>
            <person name="Jarvis E.D."/>
            <person name="Guillette L.J.Jr."/>
            <person name="Glenn T.C."/>
            <person name="Green R.E."/>
            <person name="Ray D.A."/>
        </authorList>
    </citation>
    <scope>NUCLEOTIDE SEQUENCE [LARGE SCALE GENOMIC DNA]</scope>
    <source>
        <strain evidence="11">KSC_2009_1</strain>
    </source>
</reference>
<evidence type="ECO:0000256" key="6">
    <source>
        <dbReference type="SAM" id="MobiDB-lite"/>
    </source>
</evidence>
<dbReference type="Gene3D" id="2.60.120.290">
    <property type="entry name" value="Spermadhesin, CUB domain"/>
    <property type="match status" value="1"/>
</dbReference>
<feature type="compositionally biased region" description="Basic and acidic residues" evidence="6">
    <location>
        <begin position="1461"/>
        <end position="1475"/>
    </location>
</feature>
<dbReference type="PROSITE" id="PS01187">
    <property type="entry name" value="EGF_CA"/>
    <property type="match status" value="1"/>
</dbReference>
<dbReference type="OrthoDB" id="2015116at2759"/>
<proteinExistence type="predicted"/>
<evidence type="ECO:0000259" key="9">
    <source>
        <dbReference type="PROSITE" id="PS01180"/>
    </source>
</evidence>
<comment type="caution">
    <text evidence="5">Lacks conserved residue(s) required for the propagation of feature annotation.</text>
</comment>
<comment type="caution">
    <text evidence="11">The sequence shown here is derived from an EMBL/GenBank/DDBJ whole genome shotgun (WGS) entry which is preliminary data.</text>
</comment>
<protein>
    <recommendedName>
        <fullName evidence="13">EGF-like domain-containing protein</fullName>
    </recommendedName>
</protein>
<evidence type="ECO:0000256" key="7">
    <source>
        <dbReference type="SAM" id="Phobius"/>
    </source>
</evidence>